<dbReference type="Proteomes" id="UP000830454">
    <property type="component" value="Chromosome"/>
</dbReference>
<evidence type="ECO:0000313" key="1">
    <source>
        <dbReference type="EMBL" id="UOX32430.1"/>
    </source>
</evidence>
<gene>
    <name evidence="1" type="ORF">LXD69_10235</name>
</gene>
<keyword evidence="2" id="KW-1185">Reference proteome</keyword>
<evidence type="ECO:0008006" key="3">
    <source>
        <dbReference type="Google" id="ProtNLM"/>
    </source>
</evidence>
<proteinExistence type="predicted"/>
<accession>A0ABY4HHX4</accession>
<reference evidence="1" key="2">
    <citation type="submission" date="2022-04" db="EMBL/GenBank/DDBJ databases">
        <title>Complete Genome Sequence of Flavobacterium sediminilitoris YSM-43, Isolated from a Tidal Sediment.</title>
        <authorList>
            <person name="Lee P.A."/>
        </authorList>
    </citation>
    <scope>NUCLEOTIDE SEQUENCE</scope>
    <source>
        <strain evidence="1">YSM-43</strain>
    </source>
</reference>
<dbReference type="EMBL" id="CP090145">
    <property type="protein sequence ID" value="UOX32430.1"/>
    <property type="molecule type" value="Genomic_DNA"/>
</dbReference>
<evidence type="ECO:0000313" key="2">
    <source>
        <dbReference type="Proteomes" id="UP000830454"/>
    </source>
</evidence>
<dbReference type="RefSeq" id="WP_246915181.1">
    <property type="nucleotide sequence ID" value="NZ_CP090145.1"/>
</dbReference>
<protein>
    <recommendedName>
        <fullName evidence="3">RadC-like JAB domain-containing protein</fullName>
    </recommendedName>
</protein>
<reference evidence="1" key="1">
    <citation type="submission" date="2021-12" db="EMBL/GenBank/DDBJ databases">
        <authorList>
            <person name="Cha I.-T."/>
            <person name="Lee K.-E."/>
            <person name="Park S.-J."/>
        </authorList>
    </citation>
    <scope>NUCLEOTIDE SEQUENCE</scope>
    <source>
        <strain evidence="1">YSM-43</strain>
    </source>
</reference>
<name>A0ABY4HHX4_9FLAO</name>
<sequence length="86" mass="9810">MPKTIINAQPLTLEIVKEQVFNEMTPLEMLLVLNKMSEDLLCSSITDEDTLYRNEIVVFQRNITKGILSIHKGLQPNSIHILQTVC</sequence>
<organism evidence="1 2">
    <name type="scientific">Flavobacterium sediminilitoris</name>
    <dbReference type="NCBI Taxonomy" id="2024526"/>
    <lineage>
        <taxon>Bacteria</taxon>
        <taxon>Pseudomonadati</taxon>
        <taxon>Bacteroidota</taxon>
        <taxon>Flavobacteriia</taxon>
        <taxon>Flavobacteriales</taxon>
        <taxon>Flavobacteriaceae</taxon>
        <taxon>Flavobacterium</taxon>
    </lineage>
</organism>